<evidence type="ECO:0000313" key="2">
    <source>
        <dbReference type="EMBL" id="ANJ67387.1"/>
    </source>
</evidence>
<feature type="chain" id="PRO_5008250399" description="DUF2946 domain-containing protein" evidence="1">
    <location>
        <begin position="27"/>
        <end position="127"/>
    </location>
</feature>
<proteinExistence type="predicted"/>
<keyword evidence="3" id="KW-1185">Reference proteome</keyword>
<evidence type="ECO:0008006" key="4">
    <source>
        <dbReference type="Google" id="ProtNLM"/>
    </source>
</evidence>
<name>A0A191ZHQ5_9GAMM</name>
<dbReference type="OrthoDB" id="5801714at2"/>
<feature type="signal peptide" evidence="1">
    <location>
        <begin position="1"/>
        <end position="26"/>
    </location>
</feature>
<dbReference type="STRING" id="1860122.A9404_08325"/>
<evidence type="ECO:0000256" key="1">
    <source>
        <dbReference type="SAM" id="SignalP"/>
    </source>
</evidence>
<dbReference type="RefSeq" id="WP_066100144.1">
    <property type="nucleotide sequence ID" value="NZ_CP016027.1"/>
</dbReference>
<dbReference type="EMBL" id="CP016027">
    <property type="protein sequence ID" value="ANJ67387.1"/>
    <property type="molecule type" value="Genomic_DNA"/>
</dbReference>
<dbReference type="KEGG" id="haz:A9404_08325"/>
<keyword evidence="1" id="KW-0732">Signal</keyword>
<gene>
    <name evidence="2" type="ORF">A9404_08325</name>
</gene>
<protein>
    <recommendedName>
        <fullName evidence="4">DUF2946 domain-containing protein</fullName>
    </recommendedName>
</protein>
<reference evidence="2 3" key="1">
    <citation type="submission" date="2016-06" db="EMBL/GenBank/DDBJ databases">
        <title>Insight into the functional genes involving in sulfur oxidation in Pearl River water.</title>
        <authorList>
            <person name="Luo J."/>
            <person name="Tan X."/>
            <person name="Lin W."/>
        </authorList>
    </citation>
    <scope>NUCLEOTIDE SEQUENCE [LARGE SCALE GENOMIC DNA]</scope>
    <source>
        <strain evidence="2 3">LS2</strain>
    </source>
</reference>
<accession>A0A191ZHQ5</accession>
<sequence>MMKTPRILRLLILLLAVWLPLDNAVAGAVIADCPIMSHAFEKGVAATIDAPHQPAIMSAMPTPHAPMTTSSNGCCEHCGVCLLLGGIALPSVPATIVRPTLSLDYSTAPETQGPVGVHTLPFRPPIV</sequence>
<evidence type="ECO:0000313" key="3">
    <source>
        <dbReference type="Proteomes" id="UP000078596"/>
    </source>
</evidence>
<dbReference type="AlphaFoldDB" id="A0A191ZHQ5"/>
<dbReference type="Proteomes" id="UP000078596">
    <property type="component" value="Chromosome"/>
</dbReference>
<organism evidence="2 3">
    <name type="scientific">Halothiobacillus diazotrophicus</name>
    <dbReference type="NCBI Taxonomy" id="1860122"/>
    <lineage>
        <taxon>Bacteria</taxon>
        <taxon>Pseudomonadati</taxon>
        <taxon>Pseudomonadota</taxon>
        <taxon>Gammaproteobacteria</taxon>
        <taxon>Chromatiales</taxon>
        <taxon>Halothiobacillaceae</taxon>
        <taxon>Halothiobacillus</taxon>
    </lineage>
</organism>